<dbReference type="InterPro" id="IPR011009">
    <property type="entry name" value="Kinase-like_dom_sf"/>
</dbReference>
<name>A0A2Z2KYE3_9BACL</name>
<keyword evidence="3" id="KW-1185">Reference proteome</keyword>
<dbReference type="InterPro" id="IPR002575">
    <property type="entry name" value="Aminoglycoside_PTrfase"/>
</dbReference>
<dbReference type="PANTHER" id="PTHR21310">
    <property type="entry name" value="AMINOGLYCOSIDE PHOSPHOTRANSFERASE-RELATED-RELATED"/>
    <property type="match status" value="1"/>
</dbReference>
<proteinExistence type="predicted"/>
<feature type="domain" description="Aminoglycoside phosphotransferase" evidence="1">
    <location>
        <begin position="23"/>
        <end position="203"/>
    </location>
</feature>
<sequence length="283" mass="32019">MVLEAAKRPEGSTLIGQGRTAEIWQHEGTTILKLYRNDVPVQDMEREYKISQYVHSRGVPTPQPLEWLDTGEQRGIVYQQIHGPSLLKLIGKAPWKARQYGRQLAGLHCELHAVEAGEDIGRQKEHLRWNITAAPMLGTEEKTRILAGLDQLPEGRRLCHGDFHPDNVLLDGQLWVIDWMNGIAGEPAADAARSWLLCSVGTPPPGSSLFMRWVLKFIRLGLCGAYTKEYLRLSGYSLSELERWIVPVAAARLNEGVPVSEKEQLVRIIRKRLQAEDKKQTRH</sequence>
<dbReference type="InterPro" id="IPR051678">
    <property type="entry name" value="AGP_Transferase"/>
</dbReference>
<dbReference type="AlphaFoldDB" id="A0A2Z2KYE3"/>
<protein>
    <recommendedName>
        <fullName evidence="1">Aminoglycoside phosphotransferase domain-containing protein</fullName>
    </recommendedName>
</protein>
<dbReference type="RefSeq" id="WP_087919471.1">
    <property type="nucleotide sequence ID" value="NZ_CP021780.1"/>
</dbReference>
<accession>A0A2Z2KYE3</accession>
<reference evidence="2 3" key="1">
    <citation type="submission" date="2017-06" db="EMBL/GenBank/DDBJ databases">
        <title>Complete genome sequence of Paenibacillus donghaensis KCTC 13049T isolated from East Sea sediment, South Korea.</title>
        <authorList>
            <person name="Jung B.K."/>
            <person name="Hong S.-J."/>
            <person name="Shin J.-H."/>
        </authorList>
    </citation>
    <scope>NUCLEOTIDE SEQUENCE [LARGE SCALE GENOMIC DNA]</scope>
    <source>
        <strain evidence="2 3">KCTC 13049</strain>
    </source>
</reference>
<dbReference type="Gene3D" id="3.90.1200.10">
    <property type="match status" value="1"/>
</dbReference>
<evidence type="ECO:0000259" key="1">
    <source>
        <dbReference type="Pfam" id="PF01636"/>
    </source>
</evidence>
<dbReference type="KEGG" id="pdh:B9T62_35125"/>
<evidence type="ECO:0000313" key="2">
    <source>
        <dbReference type="EMBL" id="ASA25508.1"/>
    </source>
</evidence>
<dbReference type="OrthoDB" id="9800774at2"/>
<gene>
    <name evidence="2" type="ORF">B9T62_35125</name>
</gene>
<dbReference type="EMBL" id="CP021780">
    <property type="protein sequence ID" value="ASA25508.1"/>
    <property type="molecule type" value="Genomic_DNA"/>
</dbReference>
<evidence type="ECO:0000313" key="3">
    <source>
        <dbReference type="Proteomes" id="UP000249890"/>
    </source>
</evidence>
<dbReference type="Proteomes" id="UP000249890">
    <property type="component" value="Chromosome"/>
</dbReference>
<dbReference type="Pfam" id="PF01636">
    <property type="entry name" value="APH"/>
    <property type="match status" value="1"/>
</dbReference>
<dbReference type="SUPFAM" id="SSF56112">
    <property type="entry name" value="Protein kinase-like (PK-like)"/>
    <property type="match status" value="1"/>
</dbReference>
<organism evidence="2 3">
    <name type="scientific">Paenibacillus donghaensis</name>
    <dbReference type="NCBI Taxonomy" id="414771"/>
    <lineage>
        <taxon>Bacteria</taxon>
        <taxon>Bacillati</taxon>
        <taxon>Bacillota</taxon>
        <taxon>Bacilli</taxon>
        <taxon>Bacillales</taxon>
        <taxon>Paenibacillaceae</taxon>
        <taxon>Paenibacillus</taxon>
    </lineage>
</organism>